<dbReference type="Proteomes" id="UP000821656">
    <property type="component" value="Unassembled WGS sequence"/>
</dbReference>
<dbReference type="RefSeq" id="WP_236887952.1">
    <property type="nucleotide sequence ID" value="NZ_CP016090.1"/>
</dbReference>
<evidence type="ECO:0008006" key="3">
    <source>
        <dbReference type="Google" id="ProtNLM"/>
    </source>
</evidence>
<dbReference type="InterPro" id="IPR036890">
    <property type="entry name" value="HATPase_C_sf"/>
</dbReference>
<dbReference type="Pfam" id="PF13589">
    <property type="entry name" value="HATPase_c_3"/>
    <property type="match status" value="1"/>
</dbReference>
<name>A0A9Q5CHP9_CLOBE</name>
<organism evidence="1 2">
    <name type="scientific">Clostridium beijerinckii</name>
    <name type="common">Clostridium MP</name>
    <dbReference type="NCBI Taxonomy" id="1520"/>
    <lineage>
        <taxon>Bacteria</taxon>
        <taxon>Bacillati</taxon>
        <taxon>Bacillota</taxon>
        <taxon>Clostridia</taxon>
        <taxon>Eubacteriales</taxon>
        <taxon>Clostridiaceae</taxon>
        <taxon>Clostridium</taxon>
    </lineage>
</organism>
<sequence length="558" mass="65060">MKIFRGDLMQEYIPIVKDTSLYREIARNLVNPLELPREAISNSIDAECKNINIEVCRNSKGFFCIKIEDDGCGMNKNDINSFFNLGDSRKDARSIGEKGLGTKIFFKSKRIIVETQKENNRLRAEMIEPWQKLINNIVPGYTLEDIPIQTGRNGTIVIIEGYNMDNPEKVFNFYTLKDYILWFTAGGSFKTLFATFKELNNYVKNMQIAPRIFINDKINDIKEEIAGTHQFFPPQENPPIDVHEKVYKRSVNYCRHFGPYHRSTNINGEYVSFQMYGTVSGYNCRRSVCKLKPYERLKARFGVYLAKDFIAFSKKSNLISDPNYHHFHILVNSQNFELTADRNNISNEEDPKIKWIFDCVKQIINEDIMPITENGYFKMRREEEELSYINEKNLLLKNRLKQFVELKDLNIDGIPIVKAPDNEGQVIILLTSILSNDKYKEKINGIDRIAHFSHQSTTDLICLDNKGNPRLVEVEYLLSNIFKHEHPFKTFDYIVCWKIDMEVNERRKLVDGIELKLAKENNNWYLKYGVDKIIPIIALVDVVKTIETNNSQKIQCII</sequence>
<reference evidence="1" key="1">
    <citation type="submission" date="2020-05" db="EMBL/GenBank/DDBJ databases">
        <title>Genomic insights into acetone-butanol-ethanol (ABE) fermentation by sequencing solventogenic clostridia strains.</title>
        <authorList>
            <person name="Brown S."/>
        </authorList>
    </citation>
    <scope>NUCLEOTIDE SEQUENCE</scope>
    <source>
        <strain evidence="1">DJ126</strain>
    </source>
</reference>
<accession>A0A9Q5CHP9</accession>
<dbReference type="Gene3D" id="3.30.565.10">
    <property type="entry name" value="Histidine kinase-like ATPase, C-terminal domain"/>
    <property type="match status" value="1"/>
</dbReference>
<evidence type="ECO:0000313" key="2">
    <source>
        <dbReference type="Proteomes" id="UP000821656"/>
    </source>
</evidence>
<dbReference type="AlphaFoldDB" id="A0A9Q5CHP9"/>
<dbReference type="SUPFAM" id="SSF55874">
    <property type="entry name" value="ATPase domain of HSP90 chaperone/DNA topoisomerase II/histidine kinase"/>
    <property type="match status" value="1"/>
</dbReference>
<gene>
    <name evidence="1" type="ORF">DFH45_000105</name>
</gene>
<comment type="caution">
    <text evidence="1">The sequence shown here is derived from an EMBL/GenBank/DDBJ whole genome shotgun (WGS) entry which is preliminary data.</text>
</comment>
<protein>
    <recommendedName>
        <fullName evidence="3">DNA mismatch repair protein MutL</fullName>
    </recommendedName>
</protein>
<proteinExistence type="predicted"/>
<dbReference type="EMBL" id="JABSXK010000001">
    <property type="protein sequence ID" value="NRV07142.1"/>
    <property type="molecule type" value="Genomic_DNA"/>
</dbReference>
<evidence type="ECO:0000313" key="1">
    <source>
        <dbReference type="EMBL" id="NRV07142.1"/>
    </source>
</evidence>